<evidence type="ECO:0000313" key="2">
    <source>
        <dbReference type="Proteomes" id="UP000594892"/>
    </source>
</evidence>
<dbReference type="GeneID" id="45698291"/>
<organism evidence="1 2">
    <name type="scientific">Burkholderia glumae</name>
    <name type="common">Pseudomonas glumae</name>
    <dbReference type="NCBI Taxonomy" id="337"/>
    <lineage>
        <taxon>Bacteria</taxon>
        <taxon>Pseudomonadati</taxon>
        <taxon>Pseudomonadota</taxon>
        <taxon>Betaproteobacteria</taxon>
        <taxon>Burkholderiales</taxon>
        <taxon>Burkholderiaceae</taxon>
        <taxon>Burkholderia</taxon>
    </lineage>
</organism>
<dbReference type="SUPFAM" id="SSF69279">
    <property type="entry name" value="Phage tail proteins"/>
    <property type="match status" value="1"/>
</dbReference>
<sequence>MTSFLQPTARSPRGAVKLNGELIKGWIELEVDNNAYYAADTFRCTFAGAQLPPGRNVAWFSEQQDMYVELFIGFPADPLNFSPSDLKSFIYGQVDHVVIDPAAYTVSVDGRDLSRVFIDNKTTQKWPNKTSSEIATALAKSHGLTPVVTATTTQVGKYYEIDHVNMADERSEWDILNYLANIEGFKVWVRGQSLYFQAPLDPAKTTPYPIVYVPPGTTAGAKANFEAARFTRALTISRGIQVKIRSWNKSYAKGFTVAYPSNVKTIRVGSSAVGAGAQIYSRTVPNLTQDQALQYAQKWYQQIVAHEMKLEGVALPGDNDLDIPSMLSLTGTGTKFDQAYYTDNIRRTLSFEGGYDMIIGAKNHSPDSEVTL</sequence>
<gene>
    <name evidence="1" type="ORF">I6H06_13220</name>
</gene>
<dbReference type="EMBL" id="CP065601">
    <property type="protein sequence ID" value="QPQ93235.1"/>
    <property type="molecule type" value="Genomic_DNA"/>
</dbReference>
<dbReference type="Proteomes" id="UP000594892">
    <property type="component" value="Chromosome 2"/>
</dbReference>
<evidence type="ECO:0000313" key="1">
    <source>
        <dbReference type="EMBL" id="QPQ93235.1"/>
    </source>
</evidence>
<dbReference type="Gene3D" id="3.55.50.10">
    <property type="entry name" value="Baseplate protein-like domains"/>
    <property type="match status" value="1"/>
</dbReference>
<reference evidence="1 2" key="1">
    <citation type="submission" date="2020-12" db="EMBL/GenBank/DDBJ databases">
        <title>FDA dAtabase for Regulatory Grade micrObial Sequences (FDA-ARGOS): Supporting development and validation of Infectious Disease Dx tests.</title>
        <authorList>
            <person name="Minogue T."/>
            <person name="Wolcott M."/>
            <person name="Wasieloski L."/>
            <person name="Aguilar W."/>
            <person name="Moore D."/>
            <person name="Jaissle J."/>
            <person name="Tallon L."/>
            <person name="Sadzewicz L."/>
            <person name="Zhao X."/>
            <person name="Boylan J."/>
            <person name="Ott S."/>
            <person name="Bowen H."/>
            <person name="Vavikolanu K."/>
            <person name="Mehta A."/>
            <person name="Aluvathingal J."/>
            <person name="Nadendla S."/>
            <person name="Yan Y."/>
            <person name="Sichtig H."/>
        </authorList>
    </citation>
    <scope>NUCLEOTIDE SEQUENCE [LARGE SCALE GENOMIC DNA]</scope>
    <source>
        <strain evidence="1 2">FDAARGOS_949</strain>
    </source>
</reference>
<dbReference type="AlphaFoldDB" id="A0AAQ0BU61"/>
<name>A0AAQ0BU61_BURGL</name>
<dbReference type="RefSeq" id="WP_015876024.1">
    <property type="nucleotide sequence ID" value="NZ_CP033641.1"/>
</dbReference>
<dbReference type="Gene3D" id="2.30.300.10">
    <property type="entry name" value="Baseplate protein-like domain - beta roll fold"/>
    <property type="match status" value="1"/>
</dbReference>
<protein>
    <recommendedName>
        <fullName evidence="3">Phage protein D</fullName>
    </recommendedName>
</protein>
<evidence type="ECO:0008006" key="3">
    <source>
        <dbReference type="Google" id="ProtNLM"/>
    </source>
</evidence>
<accession>A0AAQ0BU61</accession>
<proteinExistence type="predicted"/>